<evidence type="ECO:0000256" key="1">
    <source>
        <dbReference type="ARBA" id="ARBA00004141"/>
    </source>
</evidence>
<keyword evidence="2 6" id="KW-0812">Transmembrane</keyword>
<evidence type="ECO:0000256" key="2">
    <source>
        <dbReference type="ARBA" id="ARBA00022692"/>
    </source>
</evidence>
<accession>A0ABR0X9E4</accession>
<evidence type="ECO:0000259" key="7">
    <source>
        <dbReference type="Pfam" id="PF06814"/>
    </source>
</evidence>
<evidence type="ECO:0000256" key="6">
    <source>
        <dbReference type="SAM" id="Phobius"/>
    </source>
</evidence>
<keyword evidence="3" id="KW-0732">Signal</keyword>
<evidence type="ECO:0000256" key="3">
    <source>
        <dbReference type="ARBA" id="ARBA00022729"/>
    </source>
</evidence>
<dbReference type="InterPro" id="IPR053937">
    <property type="entry name" value="GOST_TM"/>
</dbReference>
<feature type="transmembrane region" description="Helical" evidence="6">
    <location>
        <begin position="268"/>
        <end position="288"/>
    </location>
</feature>
<comment type="caution">
    <text evidence="8">The sequence shown here is derived from an EMBL/GenBank/DDBJ whole genome shotgun (WGS) entry which is preliminary data.</text>
</comment>
<gene>
    <name evidence="8" type="ORF">DH2020_010244</name>
</gene>
<feature type="transmembrane region" description="Helical" evidence="6">
    <location>
        <begin position="403"/>
        <end position="420"/>
    </location>
</feature>
<keyword evidence="9" id="KW-1185">Reference proteome</keyword>
<dbReference type="PANTHER" id="PTHR21229">
    <property type="entry name" value="LUNG SEVEN TRANSMEMBRANE RECEPTOR"/>
    <property type="match status" value="1"/>
</dbReference>
<evidence type="ECO:0000313" key="8">
    <source>
        <dbReference type="EMBL" id="KAK6155996.1"/>
    </source>
</evidence>
<keyword evidence="5 6" id="KW-0472">Membrane</keyword>
<protein>
    <recommendedName>
        <fullName evidence="7">GOST seven transmembrane domain-containing protein</fullName>
    </recommendedName>
</protein>
<feature type="transmembrane region" description="Helical" evidence="6">
    <location>
        <begin position="440"/>
        <end position="460"/>
    </location>
</feature>
<keyword evidence="4 6" id="KW-1133">Transmembrane helix</keyword>
<proteinExistence type="predicted"/>
<feature type="transmembrane region" description="Helical" evidence="6">
    <location>
        <begin position="373"/>
        <end position="391"/>
    </location>
</feature>
<dbReference type="EMBL" id="JABTTQ020000005">
    <property type="protein sequence ID" value="KAK6155996.1"/>
    <property type="molecule type" value="Genomic_DNA"/>
</dbReference>
<dbReference type="Proteomes" id="UP001318860">
    <property type="component" value="Unassembled WGS sequence"/>
</dbReference>
<feature type="transmembrane region" description="Helical" evidence="6">
    <location>
        <begin position="233"/>
        <end position="256"/>
    </location>
</feature>
<feature type="transmembrane region" description="Helical" evidence="6">
    <location>
        <begin position="334"/>
        <end position="353"/>
    </location>
</feature>
<evidence type="ECO:0000256" key="5">
    <source>
        <dbReference type="ARBA" id="ARBA00023136"/>
    </source>
</evidence>
<dbReference type="InterPro" id="IPR009637">
    <property type="entry name" value="GPR107/GPR108-like"/>
</dbReference>
<comment type="subcellular location">
    <subcellularLocation>
        <location evidence="1">Membrane</location>
        <topology evidence="1">Multi-pass membrane protein</topology>
    </subcellularLocation>
</comment>
<evidence type="ECO:0000313" key="9">
    <source>
        <dbReference type="Proteomes" id="UP001318860"/>
    </source>
</evidence>
<organism evidence="8 9">
    <name type="scientific">Rehmannia glutinosa</name>
    <name type="common">Chinese foxglove</name>
    <dbReference type="NCBI Taxonomy" id="99300"/>
    <lineage>
        <taxon>Eukaryota</taxon>
        <taxon>Viridiplantae</taxon>
        <taxon>Streptophyta</taxon>
        <taxon>Embryophyta</taxon>
        <taxon>Tracheophyta</taxon>
        <taxon>Spermatophyta</taxon>
        <taxon>Magnoliopsida</taxon>
        <taxon>eudicotyledons</taxon>
        <taxon>Gunneridae</taxon>
        <taxon>Pentapetalae</taxon>
        <taxon>asterids</taxon>
        <taxon>lamiids</taxon>
        <taxon>Lamiales</taxon>
        <taxon>Orobanchaceae</taxon>
        <taxon>Rehmannieae</taxon>
        <taxon>Rehmannia</taxon>
    </lineage>
</organism>
<reference evidence="8 9" key="1">
    <citation type="journal article" date="2021" name="Comput. Struct. Biotechnol. J.">
        <title>De novo genome assembly of the potent medicinal plant Rehmannia glutinosa using nanopore technology.</title>
        <authorList>
            <person name="Ma L."/>
            <person name="Dong C."/>
            <person name="Song C."/>
            <person name="Wang X."/>
            <person name="Zheng X."/>
            <person name="Niu Y."/>
            <person name="Chen S."/>
            <person name="Feng W."/>
        </authorList>
    </citation>
    <scope>NUCLEOTIDE SEQUENCE [LARGE SCALE GENOMIC DNA]</scope>
    <source>
        <strain evidence="8">DH-2019</strain>
    </source>
</reference>
<evidence type="ECO:0000256" key="4">
    <source>
        <dbReference type="ARBA" id="ARBA00022989"/>
    </source>
</evidence>
<dbReference type="Pfam" id="PF06814">
    <property type="entry name" value="GOST_TM"/>
    <property type="match status" value="1"/>
</dbReference>
<sequence>MLFRRGIQCDLSFVNTRKIPVLVGLLLLLFSVRENGVNASIHEYKNEAFIPRFNSFFFHGGSEGLYASKIIDPPKTTPNDDNNKPLNGKSFIRFESITFRRPKEVADKQNEMQQSTGVVEAIIVDVKDSERVGRVSTNSNAICCNPALAKDGLCKVGEVIIRQNPDNPGWPKRIQTSFEGKNEEANMVLQTVEINKTGMYFLYFVVCDPELKGTLISGRTVWRNPEGYLPGKMAPLMTFYGLMSLAYLALGLLWFLRFVQHWKDIIQLHYQITAVIGLGMCEMALWYFEYANFNATGSRPIGITLWAVTFSAIKKTVSRLLLLVVSMGYGVMRPTLGGITSKVILLGVVYFMASEALELVEHLGNINDFAGKARLFLVLPVALLDACFIIRRSMAKLELYRKFTNSLAVSVLLSVAWIGYELYFNASDPLSELWRRAWIIPAFWTLLAFVLLVVICIFLAPSNNPTRYAYETGDDDEEGISLTGAGVIVAGDLKERKASIASDHVFGLVEDLEEDKRE</sequence>
<feature type="domain" description="GOST seven transmembrane" evidence="7">
    <location>
        <begin position="235"/>
        <end position="465"/>
    </location>
</feature>
<dbReference type="PANTHER" id="PTHR21229:SF79">
    <property type="entry name" value="TRANSMEMBRANE PROTEIN 87B-LIKE ISOFORM X1"/>
    <property type="match status" value="1"/>
</dbReference>
<name>A0ABR0X9E4_REHGL</name>
<feature type="transmembrane region" description="Helical" evidence="6">
    <location>
        <begin position="300"/>
        <end position="322"/>
    </location>
</feature>